<name>A0A098YS83_9BACT</name>
<dbReference type="Gene3D" id="3.40.1710.10">
    <property type="entry name" value="abc type-2 transporter like domain"/>
    <property type="match status" value="1"/>
</dbReference>
<dbReference type="EMBL" id="JRPQ01000081">
    <property type="protein sequence ID" value="KGI22176.1"/>
    <property type="molecule type" value="Genomic_DNA"/>
</dbReference>
<reference evidence="8 9" key="1">
    <citation type="submission" date="2014-07" db="EMBL/GenBank/DDBJ databases">
        <authorList>
            <person name="McCorrison J."/>
            <person name="Sanka R."/>
            <person name="Torralba M."/>
            <person name="Gillis M."/>
            <person name="Haft D.H."/>
            <person name="Methe B."/>
            <person name="Sutton G."/>
            <person name="Nelson K.E."/>
        </authorList>
    </citation>
    <scope>NUCLEOTIDE SEQUENCE [LARGE SCALE GENOMIC DNA]</scope>
    <source>
        <strain evidence="8 9">S9-PR14</strain>
    </source>
</reference>
<dbReference type="AlphaFoldDB" id="A0A098YS83"/>
<keyword evidence="4 6" id="KW-1133">Transmembrane helix</keyword>
<dbReference type="Proteomes" id="UP000029723">
    <property type="component" value="Unassembled WGS sequence"/>
</dbReference>
<evidence type="ECO:0000256" key="4">
    <source>
        <dbReference type="ARBA" id="ARBA00022989"/>
    </source>
</evidence>
<keyword evidence="2" id="KW-1003">Cell membrane</keyword>
<evidence type="ECO:0000256" key="2">
    <source>
        <dbReference type="ARBA" id="ARBA00022475"/>
    </source>
</evidence>
<evidence type="ECO:0000256" key="1">
    <source>
        <dbReference type="ARBA" id="ARBA00004651"/>
    </source>
</evidence>
<evidence type="ECO:0000313" key="8">
    <source>
        <dbReference type="EMBL" id="KGI22176.1"/>
    </source>
</evidence>
<comment type="caution">
    <text evidence="8">The sequence shown here is derived from an EMBL/GenBank/DDBJ whole genome shotgun (WGS) entry which is preliminary data.</text>
</comment>
<evidence type="ECO:0000256" key="5">
    <source>
        <dbReference type="ARBA" id="ARBA00023136"/>
    </source>
</evidence>
<keyword evidence="5 6" id="KW-0472">Membrane</keyword>
<organism evidence="8 9">
    <name type="scientific">Hoylesella timonensis S9-PR14</name>
    <dbReference type="NCBI Taxonomy" id="1401062"/>
    <lineage>
        <taxon>Bacteria</taxon>
        <taxon>Pseudomonadati</taxon>
        <taxon>Bacteroidota</taxon>
        <taxon>Bacteroidia</taxon>
        <taxon>Bacteroidales</taxon>
        <taxon>Prevotellaceae</taxon>
        <taxon>Hoylesella</taxon>
    </lineage>
</organism>
<evidence type="ECO:0000256" key="6">
    <source>
        <dbReference type="SAM" id="Phobius"/>
    </source>
</evidence>
<feature type="transmembrane region" description="Helical" evidence="6">
    <location>
        <begin position="32"/>
        <end position="51"/>
    </location>
</feature>
<feature type="transmembrane region" description="Helical" evidence="6">
    <location>
        <begin position="196"/>
        <end position="218"/>
    </location>
</feature>
<dbReference type="GO" id="GO:0140359">
    <property type="term" value="F:ABC-type transporter activity"/>
    <property type="evidence" value="ECO:0007669"/>
    <property type="project" value="InterPro"/>
</dbReference>
<dbReference type="InterPro" id="IPR051449">
    <property type="entry name" value="ABC-2_transporter_component"/>
</dbReference>
<dbReference type="OrthoDB" id="9811522at2"/>
<feature type="domain" description="ABC-2 type transporter transmembrane" evidence="7">
    <location>
        <begin position="33"/>
        <end position="385"/>
    </location>
</feature>
<comment type="subcellular location">
    <subcellularLocation>
        <location evidence="1">Cell membrane</location>
        <topology evidence="1">Multi-pass membrane protein</topology>
    </subcellularLocation>
</comment>
<accession>A0A098YS83</accession>
<dbReference type="GO" id="GO:0005886">
    <property type="term" value="C:plasma membrane"/>
    <property type="evidence" value="ECO:0007669"/>
    <property type="project" value="UniProtKB-SubCell"/>
</dbReference>
<feature type="transmembrane region" description="Helical" evidence="6">
    <location>
        <begin position="250"/>
        <end position="270"/>
    </location>
</feature>
<proteinExistence type="predicted"/>
<feature type="transmembrane region" description="Helical" evidence="6">
    <location>
        <begin position="282"/>
        <end position="302"/>
    </location>
</feature>
<dbReference type="PANTHER" id="PTHR30294">
    <property type="entry name" value="MEMBRANE COMPONENT OF ABC TRANSPORTER YHHJ-RELATED"/>
    <property type="match status" value="1"/>
</dbReference>
<gene>
    <name evidence="8" type="ORF">HMPREF9304_05945</name>
</gene>
<keyword evidence="3 6" id="KW-0812">Transmembrane</keyword>
<dbReference type="Pfam" id="PF12698">
    <property type="entry name" value="ABC2_membrane_3"/>
    <property type="match status" value="1"/>
</dbReference>
<sequence>MNDGLLYRIKEGIQDMCYIWMKEIRSSFTDEGVLIFCILVPLLYPLLYSWAYNNEVTRNVPVAIVDYANSQLSREFIRSIDASPDTKVAYYCNSLPEAQDLVAKQVVHGIVYIPEDFSKKIYRGEQAHVSVYCDMSLMLTYKAILQSAQAAASSQNTKLQVQQTGGYTQRDDEIATQPLAVDEVQIYNSTGGYGNAIIPGVLMMIIQQTLLLGIGLAAGTARENNRYQDLVPISRHYNGIFRIVLGKSMAYFMLYIVLGTYLALAIPKFFGFTSLATESSLIGLLVPYILACIFFGMTLSCLVRYRENVILLVVFTSIPLLFMTGISWPQHNIPGMWQGVSTLFPSTFGVRGFLRVHSMGATLADIRTEYQALWIQVLVYFILTCLVYRYQIIHTRRQAIDRFEYLKNKAKAAKESKGND</sequence>
<evidence type="ECO:0000313" key="9">
    <source>
        <dbReference type="Proteomes" id="UP000029723"/>
    </source>
</evidence>
<feature type="transmembrane region" description="Helical" evidence="6">
    <location>
        <begin position="309"/>
        <end position="328"/>
    </location>
</feature>
<feature type="transmembrane region" description="Helical" evidence="6">
    <location>
        <begin position="372"/>
        <end position="390"/>
    </location>
</feature>
<evidence type="ECO:0000259" key="7">
    <source>
        <dbReference type="Pfam" id="PF12698"/>
    </source>
</evidence>
<dbReference type="RefSeq" id="WP_036927244.1">
    <property type="nucleotide sequence ID" value="NZ_JRPQ01000081.1"/>
</dbReference>
<protein>
    <submittedName>
        <fullName evidence="8">Membrane protein</fullName>
    </submittedName>
</protein>
<dbReference type="PANTHER" id="PTHR30294:SF46">
    <property type="entry name" value="ABC TRANSPORTER PERMEASE"/>
    <property type="match status" value="1"/>
</dbReference>
<evidence type="ECO:0000256" key="3">
    <source>
        <dbReference type="ARBA" id="ARBA00022692"/>
    </source>
</evidence>
<dbReference type="InterPro" id="IPR013525">
    <property type="entry name" value="ABC2_TM"/>
</dbReference>